<keyword evidence="2" id="KW-0732">Signal</keyword>
<dbReference type="EMBL" id="CP117812">
    <property type="protein sequence ID" value="WDE97734.1"/>
    <property type="molecule type" value="Genomic_DNA"/>
</dbReference>
<protein>
    <submittedName>
        <fullName evidence="4">Sialate O-acetylesterase</fullName>
    </submittedName>
</protein>
<accession>A0ABY7VYE7</accession>
<feature type="domain" description="Sialate O-acetylesterase" evidence="3">
    <location>
        <begin position="275"/>
        <end position="524"/>
    </location>
</feature>
<dbReference type="PANTHER" id="PTHR22901:SF0">
    <property type="entry name" value="SIALATE O-ACETYLESTERASE"/>
    <property type="match status" value="1"/>
</dbReference>
<organism evidence="4 5">
    <name type="scientific">Lentisphaera profundi</name>
    <dbReference type="NCBI Taxonomy" id="1658616"/>
    <lineage>
        <taxon>Bacteria</taxon>
        <taxon>Pseudomonadati</taxon>
        <taxon>Lentisphaerota</taxon>
        <taxon>Lentisphaeria</taxon>
        <taxon>Lentisphaerales</taxon>
        <taxon>Lentisphaeraceae</taxon>
        <taxon>Lentisphaera</taxon>
    </lineage>
</organism>
<evidence type="ECO:0000256" key="2">
    <source>
        <dbReference type="SAM" id="SignalP"/>
    </source>
</evidence>
<name>A0ABY7VYE7_9BACT</name>
<dbReference type="InterPro" id="IPR036514">
    <property type="entry name" value="SGNH_hydro_sf"/>
</dbReference>
<dbReference type="PANTHER" id="PTHR22901">
    <property type="entry name" value="SIALATE O-ACETYLESTERASE"/>
    <property type="match status" value="1"/>
</dbReference>
<sequence>MNKMLMIFLALSSMASAMNPLLSPTEFISDDDSYFFGYHCSEGDAVALNKLVAFGPVKRVDINGLIGWQSFVNKPQQERYFYFNIQDSLLKNGNASEVTISLTYLDRGNVSLFLQYDSSDQLVKHQYGAGVLKRGKTFQVGDTGTWKTVKWTLKDALFRNRCQNNDFRITVVGDVDFIIGQCHVSGSPKQSVVMPDLFSSGMILQRDKPISVWGQAKDGVTVTVSFNDVERECVAENGKWKVTYPAMPANAKPSKMTITSSDGFERKLNEILIGDVWLASGQSNMSMRVVESKGAKEAIAASKNRELRFFKVPLVLENTVLPLGRTWLTAGPRVTGGFSAVAYYFAREIQDTQKIPVGIVQCAYGGTFTETWSSPSVMKQGYPGWEKYQAAQLKDPKFPMRKTSSYLYKRMLKTVMPFPVKGFLWYQGEGNSQRAQEQKKLFPAMVNDWRSSWGDKSLPFYLVQLTRYEDQHRHQFRLAQLEVWQKIPHSFMAVTIDLSKDWNPKNHPVHPTTKAPIGHRLALAARANVYGENDLVYSGPVIQSAKSDGSKAILSFKHIGSGLAAIDGQALRGFYVSSNSKKFVEATAVIRDNYVVVTATNVANPAVVRYGAEVDMGKENLDVNLGNKEKLPASPFTIKVK</sequence>
<dbReference type="InterPro" id="IPR005181">
    <property type="entry name" value="SASA"/>
</dbReference>
<keyword evidence="5" id="KW-1185">Reference proteome</keyword>
<dbReference type="SUPFAM" id="SSF52266">
    <property type="entry name" value="SGNH hydrolase"/>
    <property type="match status" value="1"/>
</dbReference>
<evidence type="ECO:0000313" key="4">
    <source>
        <dbReference type="EMBL" id="WDE97734.1"/>
    </source>
</evidence>
<dbReference type="Proteomes" id="UP001214250">
    <property type="component" value="Chromosome 2"/>
</dbReference>
<dbReference type="Gene3D" id="3.40.50.1110">
    <property type="entry name" value="SGNH hydrolase"/>
    <property type="match status" value="1"/>
</dbReference>
<dbReference type="RefSeq" id="WP_274152300.1">
    <property type="nucleotide sequence ID" value="NZ_CP117812.1"/>
</dbReference>
<evidence type="ECO:0000259" key="3">
    <source>
        <dbReference type="Pfam" id="PF03629"/>
    </source>
</evidence>
<reference evidence="4 5" key="1">
    <citation type="submission" date="2023-02" db="EMBL/GenBank/DDBJ databases">
        <title>Genome sequence of Lentisphaera profundi SAORIC-696.</title>
        <authorList>
            <person name="Kim e."/>
            <person name="Cho J.-C."/>
            <person name="Choi A."/>
            <person name="Kang I."/>
        </authorList>
    </citation>
    <scope>NUCLEOTIDE SEQUENCE [LARGE SCALE GENOMIC DNA]</scope>
    <source>
        <strain evidence="4 5">SAORIC-696</strain>
    </source>
</reference>
<keyword evidence="1" id="KW-0378">Hydrolase</keyword>
<dbReference type="Pfam" id="PF03629">
    <property type="entry name" value="SASA"/>
    <property type="match status" value="1"/>
</dbReference>
<evidence type="ECO:0000256" key="1">
    <source>
        <dbReference type="ARBA" id="ARBA00022801"/>
    </source>
</evidence>
<dbReference type="InterPro" id="IPR039329">
    <property type="entry name" value="SIAE"/>
</dbReference>
<proteinExistence type="predicted"/>
<evidence type="ECO:0000313" key="5">
    <source>
        <dbReference type="Proteomes" id="UP001214250"/>
    </source>
</evidence>
<feature type="signal peptide" evidence="2">
    <location>
        <begin position="1"/>
        <end position="17"/>
    </location>
</feature>
<gene>
    <name evidence="4" type="ORF">PQO03_18065</name>
</gene>
<feature type="chain" id="PRO_5045662231" evidence="2">
    <location>
        <begin position="18"/>
        <end position="641"/>
    </location>
</feature>